<comment type="caution">
    <text evidence="1">The sequence shown here is derived from an EMBL/GenBank/DDBJ whole genome shotgun (WGS) entry which is preliminary data.</text>
</comment>
<protein>
    <submittedName>
        <fullName evidence="1">Uncharacterized protein</fullName>
    </submittedName>
</protein>
<dbReference type="Proteomes" id="UP001314229">
    <property type="component" value="Unassembled WGS sequence"/>
</dbReference>
<accession>A0AAV1QI16</accession>
<keyword evidence="2" id="KW-1185">Reference proteome</keyword>
<gene>
    <name evidence="1" type="ORF">FSCOSCO3_A017957</name>
</gene>
<evidence type="ECO:0000313" key="2">
    <source>
        <dbReference type="Proteomes" id="UP001314229"/>
    </source>
</evidence>
<evidence type="ECO:0000313" key="1">
    <source>
        <dbReference type="EMBL" id="CAK6983173.1"/>
    </source>
</evidence>
<reference evidence="1 2" key="1">
    <citation type="submission" date="2024-01" db="EMBL/GenBank/DDBJ databases">
        <authorList>
            <person name="Alioto T."/>
            <person name="Alioto T."/>
            <person name="Gomez Garrido J."/>
        </authorList>
    </citation>
    <scope>NUCLEOTIDE SEQUENCE [LARGE SCALE GENOMIC DNA]</scope>
</reference>
<proteinExistence type="predicted"/>
<name>A0AAV1QI16_SCOSC</name>
<dbReference type="AlphaFoldDB" id="A0AAV1QI16"/>
<dbReference type="EMBL" id="CAWUFR010001218">
    <property type="protein sequence ID" value="CAK6983173.1"/>
    <property type="molecule type" value="Genomic_DNA"/>
</dbReference>
<organism evidence="1 2">
    <name type="scientific">Scomber scombrus</name>
    <name type="common">Atlantic mackerel</name>
    <name type="synonym">Scomber vernalis</name>
    <dbReference type="NCBI Taxonomy" id="13677"/>
    <lineage>
        <taxon>Eukaryota</taxon>
        <taxon>Metazoa</taxon>
        <taxon>Chordata</taxon>
        <taxon>Craniata</taxon>
        <taxon>Vertebrata</taxon>
        <taxon>Euteleostomi</taxon>
        <taxon>Actinopterygii</taxon>
        <taxon>Neopterygii</taxon>
        <taxon>Teleostei</taxon>
        <taxon>Neoteleostei</taxon>
        <taxon>Acanthomorphata</taxon>
        <taxon>Pelagiaria</taxon>
        <taxon>Scombriformes</taxon>
        <taxon>Scombridae</taxon>
        <taxon>Scomber</taxon>
    </lineage>
</organism>
<sequence>MRCADRRSVQTSYWARFHLGVRRRPRIQMFQLQLHRAAAAAARGSSARRCRKAVTCGGVHPVPSSDRV</sequence>
<feature type="non-terminal residue" evidence="1">
    <location>
        <position position="68"/>
    </location>
</feature>